<dbReference type="PROSITE" id="PS50949">
    <property type="entry name" value="HTH_GNTR"/>
    <property type="match status" value="1"/>
</dbReference>
<dbReference type="RefSeq" id="WP_133698674.1">
    <property type="nucleotide sequence ID" value="NZ_SNXS01000001.1"/>
</dbReference>
<dbReference type="SUPFAM" id="SSF53383">
    <property type="entry name" value="PLP-dependent transferases"/>
    <property type="match status" value="1"/>
</dbReference>
<dbReference type="InterPro" id="IPR015421">
    <property type="entry name" value="PyrdxlP-dep_Trfase_major"/>
</dbReference>
<dbReference type="GO" id="GO:0003677">
    <property type="term" value="F:DNA binding"/>
    <property type="evidence" value="ECO:0007669"/>
    <property type="project" value="UniProtKB-KW"/>
</dbReference>
<dbReference type="SMART" id="SM00345">
    <property type="entry name" value="HTH_GNTR"/>
    <property type="match status" value="1"/>
</dbReference>
<dbReference type="OrthoDB" id="9804020at2"/>
<protein>
    <submittedName>
        <fullName evidence="7">GntR family transcriptional regulator</fullName>
    </submittedName>
</protein>
<name>A0A4R6QSH5_9BURK</name>
<evidence type="ECO:0000256" key="4">
    <source>
        <dbReference type="ARBA" id="ARBA00023125"/>
    </source>
</evidence>
<dbReference type="CDD" id="cd00609">
    <property type="entry name" value="AAT_like"/>
    <property type="match status" value="1"/>
</dbReference>
<dbReference type="Pfam" id="PF00155">
    <property type="entry name" value="Aminotran_1_2"/>
    <property type="match status" value="1"/>
</dbReference>
<dbReference type="InParanoid" id="A0A4R6QSH5"/>
<dbReference type="GO" id="GO:0003700">
    <property type="term" value="F:DNA-binding transcription factor activity"/>
    <property type="evidence" value="ECO:0007669"/>
    <property type="project" value="InterPro"/>
</dbReference>
<sequence length="484" mass="52075">MDYALLMAAFAKNGAQPGWSGQRLLHECLRQAIREGTLAAGTRLLASRVLARELGVARNSVLYAYGQLATEGFVSPDRRGTKVSFKPALALLPEPPLTLRTGLSIRAQSLASLPVAPELSAAFAPGVPALAEFPLTLWRRLLERSWRGLSAAQLNYGEAAGEPTLRSAIADHLRAARGVVCDAGQVFITDGTQSSLDLCARAFADTGDRVWMENPGYGGALAAWRAAQLSVVGIQVDGGGMAPTAADWRRQPPKLIYLTPSHQYPTGAVLGLERRLALIRQATAAGALIIEDDYDSEFRHDGPPLAALQGLTPDAPVVYLGTFSKTLFPALRIGFVVAPATLAPALAALLSRSLPRGRAADQLALAEFLRNGHFSLHLRRMRRLYRQRRDALVEALESRLSDVASVHGASAGMHLALRFHDELRLDDARISSLALQQGIVAPALSQHSVGGRAHGWRGLMLGYAQVPVEQMGELVMRLEALIRV</sequence>
<comment type="caution">
    <text evidence="7">The sequence shown here is derived from an EMBL/GenBank/DDBJ whole genome shotgun (WGS) entry which is preliminary data.</text>
</comment>
<dbReference type="EMBL" id="SNXS01000001">
    <property type="protein sequence ID" value="TDP74003.1"/>
    <property type="molecule type" value="Genomic_DNA"/>
</dbReference>
<dbReference type="InterPro" id="IPR004839">
    <property type="entry name" value="Aminotransferase_I/II_large"/>
</dbReference>
<evidence type="ECO:0000259" key="6">
    <source>
        <dbReference type="PROSITE" id="PS50949"/>
    </source>
</evidence>
<dbReference type="InterPro" id="IPR036388">
    <property type="entry name" value="WH-like_DNA-bd_sf"/>
</dbReference>
<dbReference type="AlphaFoldDB" id="A0A4R6QSH5"/>
<comment type="similarity">
    <text evidence="1">In the C-terminal section; belongs to the class-I pyridoxal-phosphate-dependent aminotransferase family.</text>
</comment>
<dbReference type="InterPro" id="IPR015424">
    <property type="entry name" value="PyrdxlP-dep_Trfase"/>
</dbReference>
<dbReference type="GO" id="GO:0030170">
    <property type="term" value="F:pyridoxal phosphate binding"/>
    <property type="evidence" value="ECO:0007669"/>
    <property type="project" value="InterPro"/>
</dbReference>
<dbReference type="InterPro" id="IPR000524">
    <property type="entry name" value="Tscrpt_reg_HTH_GntR"/>
</dbReference>
<keyword evidence="8" id="KW-1185">Reference proteome</keyword>
<dbReference type="InterPro" id="IPR036390">
    <property type="entry name" value="WH_DNA-bd_sf"/>
</dbReference>
<keyword evidence="2" id="KW-0663">Pyridoxal phosphate</keyword>
<evidence type="ECO:0000313" key="7">
    <source>
        <dbReference type="EMBL" id="TDP74003.1"/>
    </source>
</evidence>
<evidence type="ECO:0000256" key="5">
    <source>
        <dbReference type="ARBA" id="ARBA00023163"/>
    </source>
</evidence>
<evidence type="ECO:0000256" key="2">
    <source>
        <dbReference type="ARBA" id="ARBA00022898"/>
    </source>
</evidence>
<dbReference type="Pfam" id="PF00392">
    <property type="entry name" value="GntR"/>
    <property type="match status" value="1"/>
</dbReference>
<organism evidence="7 8">
    <name type="scientific">Roseateles toxinivorans</name>
    <dbReference type="NCBI Taxonomy" id="270368"/>
    <lineage>
        <taxon>Bacteria</taxon>
        <taxon>Pseudomonadati</taxon>
        <taxon>Pseudomonadota</taxon>
        <taxon>Betaproteobacteria</taxon>
        <taxon>Burkholderiales</taxon>
        <taxon>Sphaerotilaceae</taxon>
        <taxon>Roseateles</taxon>
    </lineage>
</organism>
<feature type="domain" description="HTH gntR-type" evidence="6">
    <location>
        <begin position="19"/>
        <end position="86"/>
    </location>
</feature>
<dbReference type="PANTHER" id="PTHR46577">
    <property type="entry name" value="HTH-TYPE TRANSCRIPTIONAL REGULATORY PROTEIN GABR"/>
    <property type="match status" value="1"/>
</dbReference>
<dbReference type="SUPFAM" id="SSF46785">
    <property type="entry name" value="Winged helix' DNA-binding domain"/>
    <property type="match status" value="1"/>
</dbReference>
<keyword evidence="4" id="KW-0238">DNA-binding</keyword>
<dbReference type="InterPro" id="IPR051446">
    <property type="entry name" value="HTH_trans_reg/aminotransferase"/>
</dbReference>
<evidence type="ECO:0000313" key="8">
    <source>
        <dbReference type="Proteomes" id="UP000295361"/>
    </source>
</evidence>
<reference evidence="7 8" key="1">
    <citation type="submission" date="2019-03" db="EMBL/GenBank/DDBJ databases">
        <title>Genomic Encyclopedia of Type Strains, Phase IV (KMG-IV): sequencing the most valuable type-strain genomes for metagenomic binning, comparative biology and taxonomic classification.</title>
        <authorList>
            <person name="Goeker M."/>
        </authorList>
    </citation>
    <scope>NUCLEOTIDE SEQUENCE [LARGE SCALE GENOMIC DNA]</scope>
    <source>
        <strain evidence="7 8">DSM 16998</strain>
    </source>
</reference>
<keyword evidence="3" id="KW-0805">Transcription regulation</keyword>
<keyword evidence="5" id="KW-0804">Transcription</keyword>
<evidence type="ECO:0000256" key="1">
    <source>
        <dbReference type="ARBA" id="ARBA00005384"/>
    </source>
</evidence>
<dbReference type="Gene3D" id="1.10.10.10">
    <property type="entry name" value="Winged helix-like DNA-binding domain superfamily/Winged helix DNA-binding domain"/>
    <property type="match status" value="1"/>
</dbReference>
<dbReference type="PANTHER" id="PTHR46577:SF1">
    <property type="entry name" value="HTH-TYPE TRANSCRIPTIONAL REGULATORY PROTEIN GABR"/>
    <property type="match status" value="1"/>
</dbReference>
<evidence type="ECO:0000256" key="3">
    <source>
        <dbReference type="ARBA" id="ARBA00023015"/>
    </source>
</evidence>
<gene>
    <name evidence="7" type="ORF">DES47_10149</name>
</gene>
<proteinExistence type="inferred from homology"/>
<dbReference type="Gene3D" id="3.40.640.10">
    <property type="entry name" value="Type I PLP-dependent aspartate aminotransferase-like (Major domain)"/>
    <property type="match status" value="1"/>
</dbReference>
<dbReference type="Proteomes" id="UP000295361">
    <property type="component" value="Unassembled WGS sequence"/>
</dbReference>
<accession>A0A4R6QSH5</accession>